<name>A0A9J6BI72_POLVA</name>
<keyword evidence="1" id="KW-0732">Signal</keyword>
<dbReference type="PANTHER" id="PTHR20898:SF0">
    <property type="entry name" value="DAEDALUS ON 3-RELATED"/>
    <property type="match status" value="1"/>
</dbReference>
<dbReference type="Proteomes" id="UP001107558">
    <property type="component" value="Chromosome 4"/>
</dbReference>
<evidence type="ECO:0000313" key="3">
    <source>
        <dbReference type="Proteomes" id="UP001107558"/>
    </source>
</evidence>
<dbReference type="Pfam" id="PF06477">
    <property type="entry name" value="DUF1091"/>
    <property type="match status" value="1"/>
</dbReference>
<evidence type="ECO:0000256" key="1">
    <source>
        <dbReference type="SAM" id="SignalP"/>
    </source>
</evidence>
<protein>
    <recommendedName>
        <fullName evidence="4">MD-2-related lipid-recognition domain-containing protein</fullName>
    </recommendedName>
</protein>
<organism evidence="2 3">
    <name type="scientific">Polypedilum vanderplanki</name>
    <name type="common">Sleeping chironomid midge</name>
    <dbReference type="NCBI Taxonomy" id="319348"/>
    <lineage>
        <taxon>Eukaryota</taxon>
        <taxon>Metazoa</taxon>
        <taxon>Ecdysozoa</taxon>
        <taxon>Arthropoda</taxon>
        <taxon>Hexapoda</taxon>
        <taxon>Insecta</taxon>
        <taxon>Pterygota</taxon>
        <taxon>Neoptera</taxon>
        <taxon>Endopterygota</taxon>
        <taxon>Diptera</taxon>
        <taxon>Nematocera</taxon>
        <taxon>Chironomoidea</taxon>
        <taxon>Chironomidae</taxon>
        <taxon>Chironominae</taxon>
        <taxon>Polypedilum</taxon>
        <taxon>Polypedilum</taxon>
    </lineage>
</organism>
<sequence>MKTIEIFFIIFFLSFSIISAENEIKEEFGIKFTKIDCKSDDVWVSLHHCLITESSALDIAGKSLKSITKPIDVHVILSIKLGPILYPIIDYKLEWCAIMSGEEKNMVVSLAIALVRDSMPSLFHECPYSGEYEVKNFTLDETMNTAVSQFVPSGKYKLEVSVIKDEKSIVKVGLNMEVKSSLNNLKLD</sequence>
<proteinExistence type="predicted"/>
<comment type="caution">
    <text evidence="2">The sequence shown here is derived from an EMBL/GenBank/DDBJ whole genome shotgun (WGS) entry which is preliminary data.</text>
</comment>
<feature type="chain" id="PRO_5039925352" description="MD-2-related lipid-recognition domain-containing protein" evidence="1">
    <location>
        <begin position="21"/>
        <end position="188"/>
    </location>
</feature>
<gene>
    <name evidence="2" type="ORF">PVAND_017154</name>
</gene>
<accession>A0A9J6BI72</accession>
<dbReference type="EMBL" id="JADBJN010000004">
    <property type="protein sequence ID" value="KAG5669263.1"/>
    <property type="molecule type" value="Genomic_DNA"/>
</dbReference>
<dbReference type="OrthoDB" id="7925769at2759"/>
<keyword evidence="3" id="KW-1185">Reference proteome</keyword>
<dbReference type="AlphaFoldDB" id="A0A9J6BI72"/>
<dbReference type="InterPro" id="IPR010512">
    <property type="entry name" value="DUF1091"/>
</dbReference>
<evidence type="ECO:0000313" key="2">
    <source>
        <dbReference type="EMBL" id="KAG5669263.1"/>
    </source>
</evidence>
<evidence type="ECO:0008006" key="4">
    <source>
        <dbReference type="Google" id="ProtNLM"/>
    </source>
</evidence>
<dbReference type="PANTHER" id="PTHR20898">
    <property type="entry name" value="DAEDALUS ON 3-RELATED-RELATED"/>
    <property type="match status" value="1"/>
</dbReference>
<feature type="signal peptide" evidence="1">
    <location>
        <begin position="1"/>
        <end position="20"/>
    </location>
</feature>
<reference evidence="2" key="1">
    <citation type="submission" date="2021-03" db="EMBL/GenBank/DDBJ databases">
        <title>Chromosome level genome of the anhydrobiotic midge Polypedilum vanderplanki.</title>
        <authorList>
            <person name="Yoshida Y."/>
            <person name="Kikawada T."/>
            <person name="Gusev O."/>
        </authorList>
    </citation>
    <scope>NUCLEOTIDE SEQUENCE</scope>
    <source>
        <strain evidence="2">NIAS01</strain>
        <tissue evidence="2">Whole body or cell culture</tissue>
    </source>
</reference>